<evidence type="ECO:0000313" key="1">
    <source>
        <dbReference type="EMBL" id="MEQ2299360.1"/>
    </source>
</evidence>
<proteinExistence type="predicted"/>
<name>A0ABV0Z121_9TELE</name>
<gene>
    <name evidence="1" type="ORF">AMECASPLE_014333</name>
</gene>
<dbReference type="PROSITE" id="PS51257">
    <property type="entry name" value="PROKAR_LIPOPROTEIN"/>
    <property type="match status" value="1"/>
</dbReference>
<reference evidence="1 2" key="1">
    <citation type="submission" date="2021-06" db="EMBL/GenBank/DDBJ databases">
        <authorList>
            <person name="Palmer J.M."/>
        </authorList>
    </citation>
    <scope>NUCLEOTIDE SEQUENCE [LARGE SCALE GENOMIC DNA]</scope>
    <source>
        <strain evidence="1 2">AS_MEX2019</strain>
        <tissue evidence="1">Muscle</tissue>
    </source>
</reference>
<organism evidence="1 2">
    <name type="scientific">Ameca splendens</name>
    <dbReference type="NCBI Taxonomy" id="208324"/>
    <lineage>
        <taxon>Eukaryota</taxon>
        <taxon>Metazoa</taxon>
        <taxon>Chordata</taxon>
        <taxon>Craniata</taxon>
        <taxon>Vertebrata</taxon>
        <taxon>Euteleostomi</taxon>
        <taxon>Actinopterygii</taxon>
        <taxon>Neopterygii</taxon>
        <taxon>Teleostei</taxon>
        <taxon>Neoteleostei</taxon>
        <taxon>Acanthomorphata</taxon>
        <taxon>Ovalentaria</taxon>
        <taxon>Atherinomorphae</taxon>
        <taxon>Cyprinodontiformes</taxon>
        <taxon>Goodeidae</taxon>
        <taxon>Ameca</taxon>
    </lineage>
</organism>
<protein>
    <submittedName>
        <fullName evidence="1">Uncharacterized protein</fullName>
    </submittedName>
</protein>
<sequence>MDEFRFEVNHSIAALAGCLGPFCWKVNLWPSLQNFTASNSFLSRIVLFSFIRLPLTPPSFPVPTKGKPPLSMMLPPLCFNVKMAYSLGLVFINLATLRMLAALDLEVSE</sequence>
<evidence type="ECO:0000313" key="2">
    <source>
        <dbReference type="Proteomes" id="UP001469553"/>
    </source>
</evidence>
<keyword evidence="2" id="KW-1185">Reference proteome</keyword>
<dbReference type="Proteomes" id="UP001469553">
    <property type="component" value="Unassembled WGS sequence"/>
</dbReference>
<comment type="caution">
    <text evidence="1">The sequence shown here is derived from an EMBL/GenBank/DDBJ whole genome shotgun (WGS) entry which is preliminary data.</text>
</comment>
<accession>A0ABV0Z121</accession>
<dbReference type="EMBL" id="JAHRIP010047993">
    <property type="protein sequence ID" value="MEQ2299360.1"/>
    <property type="molecule type" value="Genomic_DNA"/>
</dbReference>